<keyword evidence="10" id="KW-1185">Reference proteome</keyword>
<dbReference type="SUPFAM" id="SSF54862">
    <property type="entry name" value="4Fe-4S ferredoxins"/>
    <property type="match status" value="1"/>
</dbReference>
<evidence type="ECO:0000256" key="5">
    <source>
        <dbReference type="ARBA" id="ARBA00023004"/>
    </source>
</evidence>
<dbReference type="EMBL" id="CP023692">
    <property type="protein sequence ID" value="QEV49588.1"/>
    <property type="molecule type" value="Genomic_DNA"/>
</dbReference>
<comment type="function">
    <text evidence="8">Ferredoxins are iron-sulfur proteins that transfer electrons in a wide variety of metabolic reactions.</text>
</comment>
<keyword evidence="4 8" id="KW-0249">Electron transport</keyword>
<evidence type="ECO:0000256" key="2">
    <source>
        <dbReference type="ARBA" id="ARBA00022448"/>
    </source>
</evidence>
<keyword evidence="6 8" id="KW-0411">Iron-sulfur</keyword>
<dbReference type="GO" id="GO:0009055">
    <property type="term" value="F:electron transfer activity"/>
    <property type="evidence" value="ECO:0007669"/>
    <property type="project" value="UniProtKB-UniRule"/>
</dbReference>
<dbReference type="Gene3D" id="3.30.70.20">
    <property type="match status" value="1"/>
</dbReference>
<dbReference type="GO" id="GO:0051538">
    <property type="term" value="F:3 iron, 4 sulfur cluster binding"/>
    <property type="evidence" value="ECO:0007669"/>
    <property type="project" value="UniProtKB-KW"/>
</dbReference>
<dbReference type="KEGG" id="svn:CP980_02540"/>
<keyword evidence="2 8" id="KW-0813">Transport</keyword>
<keyword evidence="7" id="KW-0003">3Fe-4S</keyword>
<evidence type="ECO:0000313" key="10">
    <source>
        <dbReference type="Proteomes" id="UP000325563"/>
    </source>
</evidence>
<accession>A0A5J6JPY6</accession>
<dbReference type="PRINTS" id="PR00352">
    <property type="entry name" value="3FE4SFRDOXIN"/>
</dbReference>
<organism evidence="9 10">
    <name type="scientific">Streptomyces vinaceus</name>
    <dbReference type="NCBI Taxonomy" id="1960"/>
    <lineage>
        <taxon>Bacteria</taxon>
        <taxon>Bacillati</taxon>
        <taxon>Actinomycetota</taxon>
        <taxon>Actinomycetes</taxon>
        <taxon>Kitasatosporales</taxon>
        <taxon>Streptomycetaceae</taxon>
        <taxon>Streptomyces</taxon>
    </lineage>
</organism>
<evidence type="ECO:0000256" key="4">
    <source>
        <dbReference type="ARBA" id="ARBA00022982"/>
    </source>
</evidence>
<dbReference type="RefSeq" id="WP_150530085.1">
    <property type="nucleotide sequence ID" value="NZ_BNBW01000023.1"/>
</dbReference>
<evidence type="ECO:0000256" key="3">
    <source>
        <dbReference type="ARBA" id="ARBA00022723"/>
    </source>
</evidence>
<dbReference type="Pfam" id="PF13370">
    <property type="entry name" value="Fer4_13"/>
    <property type="match status" value="1"/>
</dbReference>
<dbReference type="AlphaFoldDB" id="A0A5J6JPY6"/>
<dbReference type="GO" id="GO:0005506">
    <property type="term" value="F:iron ion binding"/>
    <property type="evidence" value="ECO:0007669"/>
    <property type="project" value="UniProtKB-UniRule"/>
</dbReference>
<comment type="cofactor">
    <cofactor evidence="1">
        <name>[3Fe-4S] cluster</name>
        <dbReference type="ChEBI" id="CHEBI:21137"/>
    </cofactor>
</comment>
<keyword evidence="3 8" id="KW-0479">Metal-binding</keyword>
<proteinExistence type="predicted"/>
<evidence type="ECO:0000256" key="8">
    <source>
        <dbReference type="RuleBase" id="RU368020"/>
    </source>
</evidence>
<dbReference type="PANTHER" id="PTHR36923:SF3">
    <property type="entry name" value="FERREDOXIN"/>
    <property type="match status" value="1"/>
</dbReference>
<evidence type="ECO:0000256" key="1">
    <source>
        <dbReference type="ARBA" id="ARBA00001927"/>
    </source>
</evidence>
<sequence>MRLVVDLNRCQGYAQCAFLAPDVFAMHGDEGLLYDPQAQDAHRERVAQAVAACPVQAILVDELDMAATAPGAARSAGEASDG</sequence>
<dbReference type="InterPro" id="IPR001080">
    <property type="entry name" value="3Fe4S_ferredoxin"/>
</dbReference>
<evidence type="ECO:0000313" key="9">
    <source>
        <dbReference type="EMBL" id="QEV49588.1"/>
    </source>
</evidence>
<reference evidence="9 10" key="1">
    <citation type="submission" date="2017-09" db="EMBL/GenBank/DDBJ databases">
        <authorList>
            <person name="Lee N."/>
            <person name="Cho B.-K."/>
        </authorList>
    </citation>
    <scope>NUCLEOTIDE SEQUENCE [LARGE SCALE GENOMIC DNA]</scope>
    <source>
        <strain evidence="9 10">ATCC 27476</strain>
    </source>
</reference>
<evidence type="ECO:0000256" key="6">
    <source>
        <dbReference type="ARBA" id="ARBA00023014"/>
    </source>
</evidence>
<dbReference type="PANTHER" id="PTHR36923">
    <property type="entry name" value="FERREDOXIN"/>
    <property type="match status" value="1"/>
</dbReference>
<evidence type="ECO:0000256" key="7">
    <source>
        <dbReference type="ARBA" id="ARBA00023291"/>
    </source>
</evidence>
<dbReference type="Proteomes" id="UP000325563">
    <property type="component" value="Chromosome"/>
</dbReference>
<protein>
    <recommendedName>
        <fullName evidence="8">Ferredoxin</fullName>
    </recommendedName>
</protein>
<keyword evidence="5 8" id="KW-0408">Iron</keyword>
<name>A0A5J6JPY6_STRVI</name>
<dbReference type="InterPro" id="IPR051269">
    <property type="entry name" value="Fe-S_cluster_ET"/>
</dbReference>
<gene>
    <name evidence="9" type="ORF">CP980_02540</name>
</gene>
<dbReference type="GeneID" id="95609447"/>